<keyword evidence="9" id="KW-1185">Reference proteome</keyword>
<dbReference type="FunFam" id="3.30.2410.10:FF:000011">
    <property type="entry name" value="Putative Ubiquitin-protein ligase E3C"/>
    <property type="match status" value="1"/>
</dbReference>
<sequence length="1004" mass="112372">MIPLFGEDDLRKRREINLGGARSASYSDILQQAKAQRSQRHDLKRKQDGATKIQAWWRGVSRKQQLRRELKDLFAGDVASLTGLRCLVLLGVDQEALGMWSTAVLSDKQEILMHTEESWRVLLRKTSVLLLQAIAAAPESQYALLHFNVLQLLLSSTPAAPEYTQYVLGHGFYSLLGQAIQHIPIQSKTSPSLPPLVNLLTTPFSQAPLQAQTLPQVLTHILTIPLLLNRLPLSAVTTLSARLPLSSLHLVYPSIPSMIADPALAEPEPKVHLIANLVVLTPPRYAKLPANALEAYLELMAALMNALPVHALEPPESNAHDAPSTWTNGDGMDTDESDEEERPAPRVTVVTTFDPPPRLPELDKRTRTRLQTLPSSQHLNSLLSAAQHHPSRQSLITFCFALTTVWPTRRDKVLGTVVVFNGGGLLREIYRLYVRSSPLGREDTLSSLTSPEYASAWPPLLFLVDLYTQALLTMGDDEFFNKSGSTPHRNPLTLDELTTFSHKMLNIAFALYWREDLRSGSGSGDGVPGVQSLKWEGVRDKLTRCLQAIHARDSRRQFTPPDHWLVTSHVDMVPFIQAAVLEEQNLEQPTNARTLTKRQIAYMSPRLGVLNNIPFAIPFEVRVSIFRQFVTADLVARGFAGAGGGFAPKTRVTVNRGSVAQDGFDRLGEVDLHAPVAITFVDQFGNEEAGIDGGGVFKEFLTSLCKEVFDTDRGLWLANKKNELYPAPHSYATEAHSLNWYRFIGRILGKALYDGILVDVAFAGFFLAKWLGKQSFLDDLASLDPDLYHGLIFLKHYTGDPEELSLNFTVAEEEFGVTRTIDLIPNGSNIPVTRENRLQYIYLVSHYRLTKQIKKQGEAFFEGLSEMIKPRWLRMFNQQELQILLGGVDTPIDLEDLRQHTNYGGLYDDHAPTIQLFWKVADSFDQEQRRKLLRFATSCSRPPLLGFKELVPNFAIRDAGLDENRLPTASTCVNLLKLPLYKNERVLREKLLQAINSNAGFDLS</sequence>
<feature type="domain" description="HECT" evidence="7">
    <location>
        <begin position="668"/>
        <end position="1004"/>
    </location>
</feature>
<evidence type="ECO:0000256" key="3">
    <source>
        <dbReference type="ARBA" id="ARBA00022679"/>
    </source>
</evidence>
<dbReference type="HOGENOM" id="CLU_002173_2_4_1"/>
<reference evidence="8 9" key="1">
    <citation type="journal article" date="2012" name="Science">
        <title>The Paleozoic origin of enzymatic lignin decomposition reconstructed from 31 fungal genomes.</title>
        <authorList>
            <person name="Floudas D."/>
            <person name="Binder M."/>
            <person name="Riley R."/>
            <person name="Barry K."/>
            <person name="Blanchette R.A."/>
            <person name="Henrissat B."/>
            <person name="Martinez A.T."/>
            <person name="Otillar R."/>
            <person name="Spatafora J.W."/>
            <person name="Yadav J.S."/>
            <person name="Aerts A."/>
            <person name="Benoit I."/>
            <person name="Boyd A."/>
            <person name="Carlson A."/>
            <person name="Copeland A."/>
            <person name="Coutinho P.M."/>
            <person name="de Vries R.P."/>
            <person name="Ferreira P."/>
            <person name="Findley K."/>
            <person name="Foster B."/>
            <person name="Gaskell J."/>
            <person name="Glotzer D."/>
            <person name="Gorecki P."/>
            <person name="Heitman J."/>
            <person name="Hesse C."/>
            <person name="Hori C."/>
            <person name="Igarashi K."/>
            <person name="Jurgens J.A."/>
            <person name="Kallen N."/>
            <person name="Kersten P."/>
            <person name="Kohler A."/>
            <person name="Kuees U."/>
            <person name="Kumar T.K.A."/>
            <person name="Kuo A."/>
            <person name="LaButti K."/>
            <person name="Larrondo L.F."/>
            <person name="Lindquist E."/>
            <person name="Ling A."/>
            <person name="Lombard V."/>
            <person name="Lucas S."/>
            <person name="Lundell T."/>
            <person name="Martin R."/>
            <person name="McLaughlin D.J."/>
            <person name="Morgenstern I."/>
            <person name="Morin E."/>
            <person name="Murat C."/>
            <person name="Nagy L.G."/>
            <person name="Nolan M."/>
            <person name="Ohm R.A."/>
            <person name="Patyshakuliyeva A."/>
            <person name="Rokas A."/>
            <person name="Ruiz-Duenas F.J."/>
            <person name="Sabat G."/>
            <person name="Salamov A."/>
            <person name="Samejima M."/>
            <person name="Schmutz J."/>
            <person name="Slot J.C."/>
            <person name="St John F."/>
            <person name="Stenlid J."/>
            <person name="Sun H."/>
            <person name="Sun S."/>
            <person name="Syed K."/>
            <person name="Tsang A."/>
            <person name="Wiebenga A."/>
            <person name="Young D."/>
            <person name="Pisabarro A."/>
            <person name="Eastwood D.C."/>
            <person name="Martin F."/>
            <person name="Cullen D."/>
            <person name="Grigoriev I.V."/>
            <person name="Hibbett D.S."/>
        </authorList>
    </citation>
    <scope>NUCLEOTIDE SEQUENCE</scope>
    <source>
        <strain evidence="9">FP-58527</strain>
    </source>
</reference>
<evidence type="ECO:0000256" key="5">
    <source>
        <dbReference type="PROSITE-ProRule" id="PRU00104"/>
    </source>
</evidence>
<dbReference type="Pfam" id="PF00632">
    <property type="entry name" value="HECT"/>
    <property type="match status" value="1"/>
</dbReference>
<evidence type="ECO:0000256" key="2">
    <source>
        <dbReference type="ARBA" id="ARBA00012485"/>
    </source>
</evidence>
<dbReference type="FunFam" id="3.30.2160.10:FF:000002">
    <property type="entry name" value="Putative Ubiquitin-protein ligase E3C"/>
    <property type="match status" value="1"/>
</dbReference>
<gene>
    <name evidence="8" type="ORF">FOMPIDRAFT_1148871</name>
</gene>
<feature type="compositionally biased region" description="Acidic residues" evidence="6">
    <location>
        <begin position="332"/>
        <end position="341"/>
    </location>
</feature>
<dbReference type="Gene3D" id="3.90.1750.10">
    <property type="entry name" value="Hect, E3 ligase catalytic domains"/>
    <property type="match status" value="1"/>
</dbReference>
<dbReference type="InterPro" id="IPR044611">
    <property type="entry name" value="E3A/B/C-like"/>
</dbReference>
<dbReference type="EC" id="2.3.2.26" evidence="2"/>
<name>S8E131_FOMSC</name>
<dbReference type="GO" id="GO:0006511">
    <property type="term" value="P:ubiquitin-dependent protein catabolic process"/>
    <property type="evidence" value="ECO:0007669"/>
    <property type="project" value="TreeGrafter"/>
</dbReference>
<dbReference type="InterPro" id="IPR035983">
    <property type="entry name" value="Hect_E3_ubiquitin_ligase"/>
</dbReference>
<dbReference type="SMART" id="SM00119">
    <property type="entry name" value="HECTc"/>
    <property type="match status" value="1"/>
</dbReference>
<keyword evidence="4 5" id="KW-0833">Ubl conjugation pathway</keyword>
<dbReference type="Proteomes" id="UP000015241">
    <property type="component" value="Unassembled WGS sequence"/>
</dbReference>
<dbReference type="OrthoDB" id="8068875at2759"/>
<dbReference type="Gene3D" id="3.30.2410.10">
    <property type="entry name" value="Hect, E3 ligase catalytic domain"/>
    <property type="match status" value="1"/>
</dbReference>
<dbReference type="FunCoup" id="S8E131">
    <property type="interactions" value="212"/>
</dbReference>
<evidence type="ECO:0000256" key="4">
    <source>
        <dbReference type="ARBA" id="ARBA00022786"/>
    </source>
</evidence>
<dbReference type="GO" id="GO:0000209">
    <property type="term" value="P:protein polyubiquitination"/>
    <property type="evidence" value="ECO:0007669"/>
    <property type="project" value="InterPro"/>
</dbReference>
<dbReference type="SUPFAM" id="SSF56204">
    <property type="entry name" value="Hect, E3 ligase catalytic domain"/>
    <property type="match status" value="1"/>
</dbReference>
<evidence type="ECO:0000313" key="8">
    <source>
        <dbReference type="EMBL" id="EPS98502.1"/>
    </source>
</evidence>
<accession>S8E131</accession>
<dbReference type="eggNOG" id="KOG0942">
    <property type="taxonomic scope" value="Eukaryota"/>
</dbReference>
<protein>
    <recommendedName>
        <fullName evidence="2">HECT-type E3 ubiquitin transferase</fullName>
        <ecNumber evidence="2">2.3.2.26</ecNumber>
    </recommendedName>
</protein>
<dbReference type="EMBL" id="KE504165">
    <property type="protein sequence ID" value="EPS98502.1"/>
    <property type="molecule type" value="Genomic_DNA"/>
</dbReference>
<dbReference type="PROSITE" id="PS50237">
    <property type="entry name" value="HECT"/>
    <property type="match status" value="1"/>
</dbReference>
<feature type="active site" description="Glycyl thioester intermediate" evidence="5">
    <location>
        <position position="972"/>
    </location>
</feature>
<dbReference type="GO" id="GO:0061630">
    <property type="term" value="F:ubiquitin protein ligase activity"/>
    <property type="evidence" value="ECO:0007669"/>
    <property type="project" value="UniProtKB-EC"/>
</dbReference>
<keyword evidence="3" id="KW-0808">Transferase</keyword>
<evidence type="ECO:0000259" key="7">
    <source>
        <dbReference type="PROSITE" id="PS50237"/>
    </source>
</evidence>
<dbReference type="InParanoid" id="S8E131"/>
<feature type="region of interest" description="Disordered" evidence="6">
    <location>
        <begin position="314"/>
        <end position="362"/>
    </location>
</feature>
<dbReference type="PANTHER" id="PTHR45700:SF2">
    <property type="entry name" value="UBIQUITIN-PROTEIN LIGASE E3C"/>
    <property type="match status" value="1"/>
</dbReference>
<organism evidence="8 9">
    <name type="scientific">Fomitopsis schrenkii</name>
    <name type="common">Brown rot fungus</name>
    <dbReference type="NCBI Taxonomy" id="2126942"/>
    <lineage>
        <taxon>Eukaryota</taxon>
        <taxon>Fungi</taxon>
        <taxon>Dikarya</taxon>
        <taxon>Basidiomycota</taxon>
        <taxon>Agaricomycotina</taxon>
        <taxon>Agaricomycetes</taxon>
        <taxon>Polyporales</taxon>
        <taxon>Fomitopsis</taxon>
    </lineage>
</organism>
<dbReference type="STRING" id="743788.S8E131"/>
<dbReference type="InterPro" id="IPR000569">
    <property type="entry name" value="HECT_dom"/>
</dbReference>
<dbReference type="CDD" id="cd00078">
    <property type="entry name" value="HECTc"/>
    <property type="match status" value="1"/>
</dbReference>
<evidence type="ECO:0000313" key="9">
    <source>
        <dbReference type="Proteomes" id="UP000015241"/>
    </source>
</evidence>
<dbReference type="AlphaFoldDB" id="S8E131"/>
<evidence type="ECO:0000256" key="6">
    <source>
        <dbReference type="SAM" id="MobiDB-lite"/>
    </source>
</evidence>
<dbReference type="PROSITE" id="PS50096">
    <property type="entry name" value="IQ"/>
    <property type="match status" value="1"/>
</dbReference>
<dbReference type="Gene3D" id="3.30.2160.10">
    <property type="entry name" value="Hect, E3 ligase catalytic domain"/>
    <property type="match status" value="1"/>
</dbReference>
<evidence type="ECO:0000256" key="1">
    <source>
        <dbReference type="ARBA" id="ARBA00000885"/>
    </source>
</evidence>
<dbReference type="PANTHER" id="PTHR45700">
    <property type="entry name" value="UBIQUITIN-PROTEIN LIGASE E3C"/>
    <property type="match status" value="1"/>
</dbReference>
<proteinExistence type="predicted"/>
<comment type="catalytic activity">
    <reaction evidence="1">
        <text>S-ubiquitinyl-[E2 ubiquitin-conjugating enzyme]-L-cysteine + [acceptor protein]-L-lysine = [E2 ubiquitin-conjugating enzyme]-L-cysteine + N(6)-ubiquitinyl-[acceptor protein]-L-lysine.</text>
        <dbReference type="EC" id="2.3.2.26"/>
    </reaction>
</comment>